<organism evidence="7 8">
    <name type="scientific">Sclerotinia sclerotiorum (strain ATCC 18683 / 1980 / Ss-1)</name>
    <name type="common">White mold</name>
    <name type="synonym">Whetzelinia sclerotiorum</name>
    <dbReference type="NCBI Taxonomy" id="665079"/>
    <lineage>
        <taxon>Eukaryota</taxon>
        <taxon>Fungi</taxon>
        <taxon>Dikarya</taxon>
        <taxon>Ascomycota</taxon>
        <taxon>Pezizomycotina</taxon>
        <taxon>Leotiomycetes</taxon>
        <taxon>Helotiales</taxon>
        <taxon>Sclerotiniaceae</taxon>
        <taxon>Sclerotinia</taxon>
    </lineage>
</organism>
<sequence length="200" mass="22588">MDELTLKRYCCRRMIMTHVDLIEKLLRYNPAERDAKKAALNSQSEEGQYAIRRYNGRQLDEEADGLGVDWRLNPNTADFGVGVFRATSNGACDTLLFVLGILSGAHQTPKVTLDHYWEKLSQGTGSLIMHVQRIQFGPVRSSCNAENGKSWRVYKARSGGAMLAQTCIKLRRVLRDSDKSSEYEQLPGPEKYESLESHMG</sequence>
<feature type="compositionally biased region" description="Basic and acidic residues" evidence="6">
    <location>
        <begin position="190"/>
        <end position="200"/>
    </location>
</feature>
<name>A7EKK8_SCLS1</name>
<evidence type="ECO:0000256" key="4">
    <source>
        <dbReference type="ARBA" id="ARBA00022833"/>
    </source>
</evidence>
<evidence type="ECO:0000313" key="7">
    <source>
        <dbReference type="EMBL" id="EDO03374.1"/>
    </source>
</evidence>
<dbReference type="Gene3D" id="1.10.10.60">
    <property type="entry name" value="Homeodomain-like"/>
    <property type="match status" value="1"/>
</dbReference>
<dbReference type="GO" id="GO:0005736">
    <property type="term" value="C:RNA polymerase I complex"/>
    <property type="evidence" value="ECO:0000318"/>
    <property type="project" value="GO_Central"/>
</dbReference>
<dbReference type="InParanoid" id="A7EKK8"/>
<feature type="region of interest" description="Disordered" evidence="6">
    <location>
        <begin position="179"/>
        <end position="200"/>
    </location>
</feature>
<reference evidence="8" key="1">
    <citation type="journal article" date="2011" name="PLoS Genet.">
        <title>Genomic analysis of the necrotrophic fungal pathogens Sclerotinia sclerotiorum and Botrytis cinerea.</title>
        <authorList>
            <person name="Amselem J."/>
            <person name="Cuomo C.A."/>
            <person name="van Kan J.A."/>
            <person name="Viaud M."/>
            <person name="Benito E.P."/>
            <person name="Couloux A."/>
            <person name="Coutinho P.M."/>
            <person name="de Vries R.P."/>
            <person name="Dyer P.S."/>
            <person name="Fillinger S."/>
            <person name="Fournier E."/>
            <person name="Gout L."/>
            <person name="Hahn M."/>
            <person name="Kohn L."/>
            <person name="Lapalu N."/>
            <person name="Plummer K.M."/>
            <person name="Pradier J.M."/>
            <person name="Quevillon E."/>
            <person name="Sharon A."/>
            <person name="Simon A."/>
            <person name="ten Have A."/>
            <person name="Tudzynski B."/>
            <person name="Tudzynski P."/>
            <person name="Wincker P."/>
            <person name="Andrew M."/>
            <person name="Anthouard V."/>
            <person name="Beever R.E."/>
            <person name="Beffa R."/>
            <person name="Benoit I."/>
            <person name="Bouzid O."/>
            <person name="Brault B."/>
            <person name="Chen Z."/>
            <person name="Choquer M."/>
            <person name="Collemare J."/>
            <person name="Cotton P."/>
            <person name="Danchin E.G."/>
            <person name="Da Silva C."/>
            <person name="Gautier A."/>
            <person name="Giraud C."/>
            <person name="Giraud T."/>
            <person name="Gonzalez C."/>
            <person name="Grossetete S."/>
            <person name="Guldener U."/>
            <person name="Henrissat B."/>
            <person name="Howlett B.J."/>
            <person name="Kodira C."/>
            <person name="Kretschmer M."/>
            <person name="Lappartient A."/>
            <person name="Leroch M."/>
            <person name="Levis C."/>
            <person name="Mauceli E."/>
            <person name="Neuveglise C."/>
            <person name="Oeser B."/>
            <person name="Pearson M."/>
            <person name="Poulain J."/>
            <person name="Poussereau N."/>
            <person name="Quesneville H."/>
            <person name="Rascle C."/>
            <person name="Schumacher J."/>
            <person name="Segurens B."/>
            <person name="Sexton A."/>
            <person name="Silva E."/>
            <person name="Sirven C."/>
            <person name="Soanes D.M."/>
            <person name="Talbot N.J."/>
            <person name="Templeton M."/>
            <person name="Yandava C."/>
            <person name="Yarden O."/>
            <person name="Zeng Q."/>
            <person name="Rollins J.A."/>
            <person name="Lebrun M.H."/>
            <person name="Dickman M."/>
        </authorList>
    </citation>
    <scope>NUCLEOTIDE SEQUENCE [LARGE SCALE GENOMIC DNA]</scope>
    <source>
        <strain evidence="8">ATCC 18683 / 1980 / Ss-1</strain>
    </source>
</reference>
<evidence type="ECO:0000256" key="5">
    <source>
        <dbReference type="ARBA" id="ARBA00023163"/>
    </source>
</evidence>
<dbReference type="GO" id="GO:0005665">
    <property type="term" value="C:RNA polymerase II, core complex"/>
    <property type="evidence" value="ECO:0000318"/>
    <property type="project" value="GO_Central"/>
</dbReference>
<proteinExistence type="predicted"/>
<dbReference type="GO" id="GO:0008270">
    <property type="term" value="F:zinc ion binding"/>
    <property type="evidence" value="ECO:0000318"/>
    <property type="project" value="GO_Central"/>
</dbReference>
<dbReference type="RefSeq" id="XP_001592933.1">
    <property type="nucleotide sequence ID" value="XM_001592883.1"/>
</dbReference>
<dbReference type="GO" id="GO:0003677">
    <property type="term" value="F:DNA binding"/>
    <property type="evidence" value="ECO:0007669"/>
    <property type="project" value="InterPro"/>
</dbReference>
<dbReference type="GO" id="GO:0042797">
    <property type="term" value="P:tRNA transcription by RNA polymerase III"/>
    <property type="evidence" value="ECO:0000318"/>
    <property type="project" value="GO_Central"/>
</dbReference>
<dbReference type="HOGENOM" id="CLU_1366970_0_0_1"/>
<dbReference type="Pfam" id="PF01194">
    <property type="entry name" value="RNA_pol_N"/>
    <property type="match status" value="1"/>
</dbReference>
<dbReference type="PANTHER" id="PTHR23431">
    <property type="entry name" value="DNA-DIRECTED RNA POLYMERASES I, II, AND III SUBUNIT RPABC5 FAMILY MEMBER"/>
    <property type="match status" value="1"/>
</dbReference>
<dbReference type="InterPro" id="IPR023580">
    <property type="entry name" value="RNA_pol_su_RPB10"/>
</dbReference>
<evidence type="ECO:0000256" key="6">
    <source>
        <dbReference type="SAM" id="MobiDB-lite"/>
    </source>
</evidence>
<dbReference type="STRING" id="665079.A7EKK8"/>
<dbReference type="AlphaFoldDB" id="A7EKK8"/>
<dbReference type="GO" id="GO:0005666">
    <property type="term" value="C:RNA polymerase III complex"/>
    <property type="evidence" value="ECO:0000318"/>
    <property type="project" value="GO_Central"/>
</dbReference>
<evidence type="ECO:0000256" key="1">
    <source>
        <dbReference type="ARBA" id="ARBA00020813"/>
    </source>
</evidence>
<keyword evidence="4" id="KW-0862">Zinc</keyword>
<dbReference type="SUPFAM" id="SSF46924">
    <property type="entry name" value="RNA polymerase subunit RPB10"/>
    <property type="match status" value="1"/>
</dbReference>
<gene>
    <name evidence="7" type="ORF">SS1G_05855</name>
</gene>
<protein>
    <recommendedName>
        <fullName evidence="1">DNA-directed RNA polymerases I, II, and III subunit RPABC5</fullName>
    </recommendedName>
</protein>
<keyword evidence="8" id="KW-1185">Reference proteome</keyword>
<dbReference type="GO" id="GO:0003899">
    <property type="term" value="F:DNA-directed RNA polymerase activity"/>
    <property type="evidence" value="ECO:0007669"/>
    <property type="project" value="InterPro"/>
</dbReference>
<dbReference type="PANTHER" id="PTHR23431:SF3">
    <property type="entry name" value="DNA-DIRECTED RNA POLYMERASES I, II, AND III SUBUNIT RPABC5"/>
    <property type="match status" value="1"/>
</dbReference>
<evidence type="ECO:0000256" key="2">
    <source>
        <dbReference type="ARBA" id="ARBA00022478"/>
    </source>
</evidence>
<keyword evidence="2" id="KW-0240">DNA-directed RNA polymerase</keyword>
<dbReference type="GeneID" id="5489308"/>
<evidence type="ECO:0000313" key="8">
    <source>
        <dbReference type="Proteomes" id="UP000001312"/>
    </source>
</evidence>
<keyword evidence="3" id="KW-0479">Metal-binding</keyword>
<dbReference type="GO" id="GO:0006360">
    <property type="term" value="P:transcription by RNA polymerase I"/>
    <property type="evidence" value="ECO:0000318"/>
    <property type="project" value="GO_Central"/>
</dbReference>
<evidence type="ECO:0000256" key="3">
    <source>
        <dbReference type="ARBA" id="ARBA00022723"/>
    </source>
</evidence>
<accession>A7EKK8</accession>
<dbReference type="EMBL" id="CH476627">
    <property type="protein sequence ID" value="EDO03374.1"/>
    <property type="molecule type" value="Genomic_DNA"/>
</dbReference>
<dbReference type="GO" id="GO:0006366">
    <property type="term" value="P:transcription by RNA polymerase II"/>
    <property type="evidence" value="ECO:0000318"/>
    <property type="project" value="GO_Central"/>
</dbReference>
<dbReference type="InterPro" id="IPR000268">
    <property type="entry name" value="RPABC5/Rpb10"/>
</dbReference>
<dbReference type="Proteomes" id="UP000001312">
    <property type="component" value="Unassembled WGS sequence"/>
</dbReference>
<keyword evidence="5" id="KW-0804">Transcription</keyword>
<dbReference type="KEGG" id="ssl:SS1G_05855"/>